<organism evidence="1 2">
    <name type="scientific">Steroidobacter denitrificans</name>
    <dbReference type="NCBI Taxonomy" id="465721"/>
    <lineage>
        <taxon>Bacteria</taxon>
        <taxon>Pseudomonadati</taxon>
        <taxon>Pseudomonadota</taxon>
        <taxon>Gammaproteobacteria</taxon>
        <taxon>Steroidobacterales</taxon>
        <taxon>Steroidobacteraceae</taxon>
        <taxon>Steroidobacter</taxon>
    </lineage>
</organism>
<name>A0A127FAG9_STEDE</name>
<evidence type="ECO:0000313" key="1">
    <source>
        <dbReference type="EMBL" id="AMN47417.1"/>
    </source>
</evidence>
<gene>
    <name evidence="1" type="ORF">ACG33_09975</name>
</gene>
<accession>A0A127FAG9</accession>
<evidence type="ECO:0000313" key="2">
    <source>
        <dbReference type="Proteomes" id="UP000070250"/>
    </source>
</evidence>
<reference evidence="1 2" key="1">
    <citation type="submission" date="2015-06" db="EMBL/GenBank/DDBJ databases">
        <title>A Comprehensive Approach to Explore the Metabolic and Phylogenetic Diversity of Bacterial Steroid Degradation in the Environment: Testosterone as an Example.</title>
        <authorList>
            <person name="Yang F.-C."/>
            <person name="Chen Y.-L."/>
            <person name="Yu C.-P."/>
            <person name="Tang S.-L."/>
            <person name="Wang P.-H."/>
            <person name="Ismail W."/>
            <person name="Wang C.-H."/>
            <person name="Yang C.-Y."/>
            <person name="Chiang Y.-R."/>
        </authorList>
    </citation>
    <scope>NUCLEOTIDE SEQUENCE [LARGE SCALE GENOMIC DNA]</scope>
    <source>
        <strain evidence="1 2">DSM 18526</strain>
    </source>
</reference>
<dbReference type="Proteomes" id="UP000070250">
    <property type="component" value="Chromosome"/>
</dbReference>
<dbReference type="EMBL" id="CP011971">
    <property type="protein sequence ID" value="AMN47417.1"/>
    <property type="molecule type" value="Genomic_DNA"/>
</dbReference>
<sequence>MCCDTDRTLILANLYRWRKQGVWGPAYEEWQEIARCDDDGALFAAMLGHDEDANRLRQSMPFVDLLSQDEVKRLHEEAAA</sequence>
<dbReference type="KEGG" id="sdf:ACG33_09975"/>
<dbReference type="STRING" id="465721.ACG33_09975"/>
<keyword evidence="2" id="KW-1185">Reference proteome</keyword>
<protein>
    <submittedName>
        <fullName evidence="1">Uncharacterized protein</fullName>
    </submittedName>
</protein>
<dbReference type="AlphaFoldDB" id="A0A127FAG9"/>
<proteinExistence type="predicted"/>